<organism evidence="2 3">
    <name type="scientific">Bartonella vinsonii</name>
    <name type="common">Rochalimaea vinsonii</name>
    <dbReference type="NCBI Taxonomy" id="33047"/>
    <lineage>
        <taxon>Bacteria</taxon>
        <taxon>Pseudomonadati</taxon>
        <taxon>Pseudomonadota</taxon>
        <taxon>Alphaproteobacteria</taxon>
        <taxon>Hyphomicrobiales</taxon>
        <taxon>Bartonellaceae</taxon>
        <taxon>Bartonella</taxon>
    </lineage>
</organism>
<protein>
    <recommendedName>
        <fullName evidence="4">Transposase</fullName>
    </recommendedName>
</protein>
<evidence type="ECO:0000256" key="1">
    <source>
        <dbReference type="SAM" id="Phobius"/>
    </source>
</evidence>
<reference evidence="2 3" key="1">
    <citation type="submission" date="2018-12" db="EMBL/GenBank/DDBJ databases">
        <authorList>
            <consortium name="Pathogen Informatics"/>
        </authorList>
    </citation>
    <scope>NUCLEOTIDE SEQUENCE [LARGE SCALE GENOMIC DNA]</scope>
    <source>
        <strain evidence="2 3">NCTC12905</strain>
    </source>
</reference>
<dbReference type="EMBL" id="LR134529">
    <property type="protein sequence ID" value="VEJ45491.1"/>
    <property type="molecule type" value="Genomic_DNA"/>
</dbReference>
<keyword evidence="1" id="KW-0812">Transmembrane</keyword>
<keyword evidence="1" id="KW-0472">Membrane</keyword>
<dbReference type="Proteomes" id="UP000274201">
    <property type="component" value="Chromosome"/>
</dbReference>
<gene>
    <name evidence="2" type="ORF">NCTC12905_01148</name>
</gene>
<feature type="transmembrane region" description="Helical" evidence="1">
    <location>
        <begin position="39"/>
        <end position="58"/>
    </location>
</feature>
<evidence type="ECO:0000313" key="2">
    <source>
        <dbReference type="EMBL" id="VEJ45491.1"/>
    </source>
</evidence>
<keyword evidence="1" id="KW-1133">Transmembrane helix</keyword>
<evidence type="ECO:0008006" key="4">
    <source>
        <dbReference type="Google" id="ProtNLM"/>
    </source>
</evidence>
<sequence length="63" mass="7818">MKKMIINFHFTLDLLQYFFHFYSEHAIKRKKTTSNRRDNLYMIRIIFQLINDMFIVLFQEAAL</sequence>
<dbReference type="AlphaFoldDB" id="A0A448V6U4"/>
<accession>A0A448V6U4</accession>
<proteinExistence type="predicted"/>
<name>A0A448V6U4_BARVI</name>
<evidence type="ECO:0000313" key="3">
    <source>
        <dbReference type="Proteomes" id="UP000274201"/>
    </source>
</evidence>